<evidence type="ECO:0000256" key="2">
    <source>
        <dbReference type="ARBA" id="ARBA00023098"/>
    </source>
</evidence>
<evidence type="ECO:0000256" key="1">
    <source>
        <dbReference type="ARBA" id="ARBA00005254"/>
    </source>
</evidence>
<dbReference type="InterPro" id="IPR001753">
    <property type="entry name" value="Enoyl-CoA_hydra/iso"/>
</dbReference>
<organism evidence="4 5">
    <name type="scientific">Dietzia natronolimnaea</name>
    <dbReference type="NCBI Taxonomy" id="161920"/>
    <lineage>
        <taxon>Bacteria</taxon>
        <taxon>Bacillati</taxon>
        <taxon>Actinomycetota</taxon>
        <taxon>Actinomycetes</taxon>
        <taxon>Mycobacteriales</taxon>
        <taxon>Dietziaceae</taxon>
        <taxon>Dietzia</taxon>
    </lineage>
</organism>
<dbReference type="Proteomes" id="UP000218810">
    <property type="component" value="Unassembled WGS sequence"/>
</dbReference>
<evidence type="ECO:0000313" key="5">
    <source>
        <dbReference type="Proteomes" id="UP000218810"/>
    </source>
</evidence>
<gene>
    <name evidence="4" type="ORF">CEY15_04785</name>
</gene>
<dbReference type="GO" id="GO:0006635">
    <property type="term" value="P:fatty acid beta-oxidation"/>
    <property type="evidence" value="ECO:0007669"/>
    <property type="project" value="TreeGrafter"/>
</dbReference>
<evidence type="ECO:0000313" key="4">
    <source>
        <dbReference type="EMBL" id="PAY24301.1"/>
    </source>
</evidence>
<dbReference type="RefSeq" id="WP_095717522.1">
    <property type="nucleotide sequence ID" value="NZ_NTGA01000007.1"/>
</dbReference>
<dbReference type="Gene3D" id="3.90.226.10">
    <property type="entry name" value="2-enoyl-CoA Hydratase, Chain A, domain 1"/>
    <property type="match status" value="1"/>
</dbReference>
<keyword evidence="5" id="KW-1185">Reference proteome</keyword>
<dbReference type="EMBL" id="NTGA01000007">
    <property type="protein sequence ID" value="PAY24301.1"/>
    <property type="molecule type" value="Genomic_DNA"/>
</dbReference>
<name>A0A2A2WT14_9ACTN</name>
<accession>A0A2A2WT14</accession>
<dbReference type="InterPro" id="IPR029045">
    <property type="entry name" value="ClpP/crotonase-like_dom_sf"/>
</dbReference>
<dbReference type="AlphaFoldDB" id="A0A2A2WT14"/>
<keyword evidence="3" id="KW-0456">Lyase</keyword>
<dbReference type="OrthoDB" id="2988772at2"/>
<keyword evidence="2" id="KW-0443">Lipid metabolism</keyword>
<dbReference type="GO" id="GO:0016829">
    <property type="term" value="F:lyase activity"/>
    <property type="evidence" value="ECO:0007669"/>
    <property type="project" value="UniProtKB-KW"/>
</dbReference>
<sequence length="264" mass="28374">MAPTITTTRTAVADPVTVTEVREGIALVELTRGKVNALDGHAYRRIAETFDALSDDESYRAVILTGRGTVFCAGNDLNEFRTMDGGNGDAAMRDARRAFFAVMECRLPVIAAVNGPALGSGIGLTATADLVVASDRATFGLPEMQVGVLGGGRFAARMLPEQAMRRMFFTAEAVDAATFRSWGAPIEIVPHAELRARALERAEVIASRSRYALTLAKQSLNGCEGMDIRRGYELEQSYTVRLSEHPDSTAAVEQRLAAMNGVTT</sequence>
<reference evidence="5" key="1">
    <citation type="submission" date="2017-09" db="EMBL/GenBank/DDBJ databases">
        <authorList>
            <person name="Zhang Y."/>
            <person name="Huang X."/>
            <person name="Liu J."/>
            <person name="Lu L."/>
            <person name="Peng K."/>
        </authorList>
    </citation>
    <scope>NUCLEOTIDE SEQUENCE [LARGE SCALE GENOMIC DNA]</scope>
    <source>
        <strain evidence="5">S-XJ-1</strain>
    </source>
</reference>
<dbReference type="CDD" id="cd06558">
    <property type="entry name" value="crotonase-like"/>
    <property type="match status" value="1"/>
</dbReference>
<dbReference type="PANTHER" id="PTHR11941">
    <property type="entry name" value="ENOYL-COA HYDRATASE-RELATED"/>
    <property type="match status" value="1"/>
</dbReference>
<protein>
    <submittedName>
        <fullName evidence="4">Crotonase</fullName>
    </submittedName>
</protein>
<comment type="similarity">
    <text evidence="1">Belongs to the enoyl-CoA hydratase/isomerase family.</text>
</comment>
<dbReference type="PANTHER" id="PTHR11941:SF169">
    <property type="entry name" value="(7AS)-7A-METHYL-1,5-DIOXO-2,3,5,6,7,7A-HEXAHYDRO-1H-INDENE-CARBOXYL-COA HYDROLASE"/>
    <property type="match status" value="1"/>
</dbReference>
<dbReference type="SUPFAM" id="SSF52096">
    <property type="entry name" value="ClpP/crotonase"/>
    <property type="match status" value="1"/>
</dbReference>
<comment type="caution">
    <text evidence="4">The sequence shown here is derived from an EMBL/GenBank/DDBJ whole genome shotgun (WGS) entry which is preliminary data.</text>
</comment>
<proteinExistence type="inferred from homology"/>
<dbReference type="Pfam" id="PF00378">
    <property type="entry name" value="ECH_1"/>
    <property type="match status" value="1"/>
</dbReference>
<evidence type="ECO:0000256" key="3">
    <source>
        <dbReference type="ARBA" id="ARBA00023239"/>
    </source>
</evidence>